<dbReference type="Proteomes" id="UP000176009">
    <property type="component" value="Unassembled WGS sequence"/>
</dbReference>
<keyword evidence="3" id="KW-1185">Reference proteome</keyword>
<name>A0A2N0TWY2_9FLAO</name>
<dbReference type="EMBL" id="MJBR01000013">
    <property type="protein sequence ID" value="OEY72798.1"/>
    <property type="molecule type" value="Genomic_DNA"/>
</dbReference>
<protein>
    <submittedName>
        <fullName evidence="2">Uncharacterized protein</fullName>
    </submittedName>
</protein>
<dbReference type="AlphaFoldDB" id="A0A2N0TWY2"/>
<evidence type="ECO:0000313" key="4">
    <source>
        <dbReference type="Proteomes" id="UP000232533"/>
    </source>
</evidence>
<accession>A0A2N0TWY2</accession>
<dbReference type="Proteomes" id="UP000232533">
    <property type="component" value="Unassembled WGS sequence"/>
</dbReference>
<evidence type="ECO:0000313" key="3">
    <source>
        <dbReference type="Proteomes" id="UP000176009"/>
    </source>
</evidence>
<reference evidence="1 3" key="2">
    <citation type="submission" date="2016-09" db="EMBL/GenBank/DDBJ databases">
        <title>Genome Sequence of Salegentibacter salarius,Isolated from a Marine Solar Saltern of the Yellow Sea in South Korea.</title>
        <authorList>
            <person name="Zheng Q."/>
            <person name="Liu Y."/>
        </authorList>
    </citation>
    <scope>NUCLEOTIDE SEQUENCE [LARGE SCALE GENOMIC DNA]</scope>
    <source>
        <strain evidence="1 3">KCTC 12974</strain>
    </source>
</reference>
<evidence type="ECO:0000313" key="2">
    <source>
        <dbReference type="EMBL" id="PKD19257.1"/>
    </source>
</evidence>
<proteinExistence type="predicted"/>
<sequence length="96" mass="11286">MSEYREKIILTYRQLLEMHEELLTRIINVGMTGEYAEVNTVFKPGDTYKFDLEQFRGTKDNNLKKLLTFFDEMENLMNSLANINGITEEELEDANL</sequence>
<dbReference type="OrthoDB" id="711064at2"/>
<reference evidence="2 4" key="1">
    <citation type="submission" date="2015-10" db="EMBL/GenBank/DDBJ databases">
        <title>Draft genome sequence of Salegentibacter salinarum KCTC 12975.</title>
        <authorList>
            <person name="Lin W."/>
            <person name="Zheng Q."/>
        </authorList>
    </citation>
    <scope>NUCLEOTIDE SEQUENCE [LARGE SCALE GENOMIC DNA]</scope>
    <source>
        <strain evidence="2 4">KCTC 12974</strain>
    </source>
</reference>
<organism evidence="2 4">
    <name type="scientific">Salegentibacter salarius</name>
    <dbReference type="NCBI Taxonomy" id="435906"/>
    <lineage>
        <taxon>Bacteria</taxon>
        <taxon>Pseudomonadati</taxon>
        <taxon>Bacteroidota</taxon>
        <taxon>Flavobacteriia</taxon>
        <taxon>Flavobacteriales</taxon>
        <taxon>Flavobacteriaceae</taxon>
        <taxon>Salegentibacter</taxon>
    </lineage>
</organism>
<dbReference type="EMBL" id="LKTR01000016">
    <property type="protein sequence ID" value="PKD19257.1"/>
    <property type="molecule type" value="Genomic_DNA"/>
</dbReference>
<gene>
    <name evidence="2" type="ORF">APR40_11155</name>
    <name evidence="1" type="ORF">BHS39_11175</name>
</gene>
<dbReference type="RefSeq" id="WP_070053925.1">
    <property type="nucleotide sequence ID" value="NZ_FVZF01000020.1"/>
</dbReference>
<evidence type="ECO:0000313" key="1">
    <source>
        <dbReference type="EMBL" id="OEY72798.1"/>
    </source>
</evidence>
<comment type="caution">
    <text evidence="2">The sequence shown here is derived from an EMBL/GenBank/DDBJ whole genome shotgun (WGS) entry which is preliminary data.</text>
</comment>